<sequence length="189" mass="22067">MKKKDKKTKETKQELKKSESSPILDRFEMTAKISDLKILAQNSYMSGDYKGAINYAEEIINLAVQSNITSYVKDQEKFINVIADKLQRKYLISEIKNVAVGIQQLYGTLLKTNNIERAHEILADFLNRYQDFPEIESILIVQELITKDKKEWIKFNITKKDLAEEQLNHDEKDEFATTLDDIKKFLNTR</sequence>
<dbReference type="AlphaFoldDB" id="A0A0F9KEG7"/>
<dbReference type="EMBL" id="LAZR01009363">
    <property type="protein sequence ID" value="KKM73086.1"/>
    <property type="molecule type" value="Genomic_DNA"/>
</dbReference>
<organism evidence="1">
    <name type="scientific">marine sediment metagenome</name>
    <dbReference type="NCBI Taxonomy" id="412755"/>
    <lineage>
        <taxon>unclassified sequences</taxon>
        <taxon>metagenomes</taxon>
        <taxon>ecological metagenomes</taxon>
    </lineage>
</organism>
<gene>
    <name evidence="1" type="ORF">LCGC14_1414050</name>
</gene>
<accession>A0A0F9KEG7</accession>
<comment type="caution">
    <text evidence="1">The sequence shown here is derived from an EMBL/GenBank/DDBJ whole genome shotgun (WGS) entry which is preliminary data.</text>
</comment>
<protein>
    <submittedName>
        <fullName evidence="1">Uncharacterized protein</fullName>
    </submittedName>
</protein>
<reference evidence="1" key="1">
    <citation type="journal article" date="2015" name="Nature">
        <title>Complex archaea that bridge the gap between prokaryotes and eukaryotes.</title>
        <authorList>
            <person name="Spang A."/>
            <person name="Saw J.H."/>
            <person name="Jorgensen S.L."/>
            <person name="Zaremba-Niedzwiedzka K."/>
            <person name="Martijn J."/>
            <person name="Lind A.E."/>
            <person name="van Eijk R."/>
            <person name="Schleper C."/>
            <person name="Guy L."/>
            <person name="Ettema T.J."/>
        </authorList>
    </citation>
    <scope>NUCLEOTIDE SEQUENCE</scope>
</reference>
<proteinExistence type="predicted"/>
<evidence type="ECO:0000313" key="1">
    <source>
        <dbReference type="EMBL" id="KKM73086.1"/>
    </source>
</evidence>
<name>A0A0F9KEG7_9ZZZZ</name>